<organism evidence="2 3">
    <name type="scientific">Planoprotostelium fungivorum</name>
    <dbReference type="NCBI Taxonomy" id="1890364"/>
    <lineage>
        <taxon>Eukaryota</taxon>
        <taxon>Amoebozoa</taxon>
        <taxon>Evosea</taxon>
        <taxon>Variosea</taxon>
        <taxon>Cavosteliida</taxon>
        <taxon>Cavosteliaceae</taxon>
        <taxon>Planoprotostelium</taxon>
    </lineage>
</organism>
<feature type="region of interest" description="Disordered" evidence="1">
    <location>
        <begin position="30"/>
        <end position="62"/>
    </location>
</feature>
<dbReference type="EMBL" id="MDYQ01000250">
    <property type="protein sequence ID" value="PRP77929.1"/>
    <property type="molecule type" value="Genomic_DNA"/>
</dbReference>
<name>A0A2P6N1V2_9EUKA</name>
<keyword evidence="3" id="KW-1185">Reference proteome</keyword>
<evidence type="ECO:0000256" key="1">
    <source>
        <dbReference type="SAM" id="MobiDB-lite"/>
    </source>
</evidence>
<protein>
    <submittedName>
        <fullName evidence="2">Uncharacterized protein</fullName>
    </submittedName>
</protein>
<comment type="caution">
    <text evidence="2">The sequence shown here is derived from an EMBL/GenBank/DDBJ whole genome shotgun (WGS) entry which is preliminary data.</text>
</comment>
<dbReference type="AlphaFoldDB" id="A0A2P6N1V2"/>
<feature type="compositionally biased region" description="Basic and acidic residues" evidence="1">
    <location>
        <begin position="156"/>
        <end position="167"/>
    </location>
</feature>
<accession>A0A2P6N1V2</accession>
<evidence type="ECO:0000313" key="3">
    <source>
        <dbReference type="Proteomes" id="UP000241769"/>
    </source>
</evidence>
<feature type="region of interest" description="Disordered" evidence="1">
    <location>
        <begin position="152"/>
        <end position="200"/>
    </location>
</feature>
<evidence type="ECO:0000313" key="2">
    <source>
        <dbReference type="EMBL" id="PRP77929.1"/>
    </source>
</evidence>
<gene>
    <name evidence="2" type="ORF">PROFUN_08463</name>
</gene>
<reference evidence="2 3" key="1">
    <citation type="journal article" date="2018" name="Genome Biol. Evol.">
        <title>Multiple Roots of Fruiting Body Formation in Amoebozoa.</title>
        <authorList>
            <person name="Hillmann F."/>
            <person name="Forbes G."/>
            <person name="Novohradska S."/>
            <person name="Ferling I."/>
            <person name="Riege K."/>
            <person name="Groth M."/>
            <person name="Westermann M."/>
            <person name="Marz M."/>
            <person name="Spaller T."/>
            <person name="Winckler T."/>
            <person name="Schaap P."/>
            <person name="Glockner G."/>
        </authorList>
    </citation>
    <scope>NUCLEOTIDE SEQUENCE [LARGE SCALE GENOMIC DNA]</scope>
    <source>
        <strain evidence="2 3">Jena</strain>
    </source>
</reference>
<sequence>MFSLGARGFSTGLLFSPKLSKNITSVFLESQHRLSKPPETAQKMVPIPSNRSIPRHSSTPEINSDQTLWFRSTTHSFHGSPSRHPDHSRGVSRELSATIQYAEALLKPNHAKRLSHWLTSSANATQREIVRNVLRCITGDVNPTSYQDMFANTSPIKRETRLNDRRPSSAPTALYRRNQGTEEKERNQPTTTYSASVGAISPQMEKMNRENLSCTLRSTRESAEFMRNSHIPLGPRGRDPFVTEYTTTYVQMVDLYKNGNKIEPVNLRLG</sequence>
<feature type="compositionally biased region" description="Polar residues" evidence="1">
    <location>
        <begin position="49"/>
        <end position="62"/>
    </location>
</feature>
<proteinExistence type="predicted"/>
<dbReference type="InParanoid" id="A0A2P6N1V2"/>
<dbReference type="Proteomes" id="UP000241769">
    <property type="component" value="Unassembled WGS sequence"/>
</dbReference>